<evidence type="ECO:0000313" key="4">
    <source>
        <dbReference type="EMBL" id="RAM03159.1"/>
    </source>
</evidence>
<dbReference type="SUPFAM" id="SSF52540">
    <property type="entry name" value="P-loop containing nucleoside triphosphate hydrolases"/>
    <property type="match status" value="1"/>
</dbReference>
<dbReference type="InterPro" id="IPR014710">
    <property type="entry name" value="RmlC-like_jellyroll"/>
</dbReference>
<protein>
    <submittedName>
        <fullName evidence="3">Helix-turn-helix domain-containing protein</fullName>
    </submittedName>
    <submittedName>
        <fullName evidence="4">XRE family transcriptional regulator</fullName>
    </submittedName>
</protein>
<dbReference type="AlphaFoldDB" id="A0A328FFN6"/>
<dbReference type="InterPro" id="IPR011051">
    <property type="entry name" value="RmlC_Cupin_sf"/>
</dbReference>
<dbReference type="Gene3D" id="2.60.120.10">
    <property type="entry name" value="Jelly Rolls"/>
    <property type="match status" value="1"/>
</dbReference>
<dbReference type="PANTHER" id="PTHR46797">
    <property type="entry name" value="HTH-TYPE TRANSCRIPTIONAL REGULATOR"/>
    <property type="match status" value="1"/>
</dbReference>
<dbReference type="GO" id="GO:0003677">
    <property type="term" value="F:DNA binding"/>
    <property type="evidence" value="ECO:0007669"/>
    <property type="project" value="UniProtKB-KW"/>
</dbReference>
<dbReference type="Proteomes" id="UP000293902">
    <property type="component" value="Chromosome"/>
</dbReference>
<proteinExistence type="predicted"/>
<dbReference type="InterPro" id="IPR001387">
    <property type="entry name" value="Cro/C1-type_HTH"/>
</dbReference>
<dbReference type="PROSITE" id="PS50943">
    <property type="entry name" value="HTH_CROC1"/>
    <property type="match status" value="1"/>
</dbReference>
<keyword evidence="1" id="KW-0238">DNA-binding</keyword>
<dbReference type="InterPro" id="IPR027417">
    <property type="entry name" value="P-loop_NTPase"/>
</dbReference>
<dbReference type="OrthoDB" id="9812167at2"/>
<evidence type="ECO:0000313" key="6">
    <source>
        <dbReference type="Proteomes" id="UP000293902"/>
    </source>
</evidence>
<dbReference type="GO" id="GO:0005829">
    <property type="term" value="C:cytosol"/>
    <property type="evidence" value="ECO:0007669"/>
    <property type="project" value="TreeGrafter"/>
</dbReference>
<dbReference type="Pfam" id="PF07883">
    <property type="entry name" value="Cupin_2"/>
    <property type="match status" value="1"/>
</dbReference>
<dbReference type="CDD" id="cd00093">
    <property type="entry name" value="HTH_XRE"/>
    <property type="match status" value="1"/>
</dbReference>
<evidence type="ECO:0000313" key="3">
    <source>
        <dbReference type="EMBL" id="QBH11614.1"/>
    </source>
</evidence>
<dbReference type="CDD" id="cd02209">
    <property type="entry name" value="cupin_XRE_C"/>
    <property type="match status" value="1"/>
</dbReference>
<dbReference type="EMBL" id="CP036313">
    <property type="protein sequence ID" value="QBH11614.1"/>
    <property type="molecule type" value="Genomic_DNA"/>
</dbReference>
<keyword evidence="6" id="KW-1185">Reference proteome</keyword>
<evidence type="ECO:0000313" key="5">
    <source>
        <dbReference type="Proteomes" id="UP000248798"/>
    </source>
</evidence>
<dbReference type="Pfam" id="PF01381">
    <property type="entry name" value="HTH_3"/>
    <property type="match status" value="1"/>
</dbReference>
<dbReference type="PANTHER" id="PTHR46797:SF2">
    <property type="entry name" value="TRANSCRIPTIONAL REGULATOR"/>
    <property type="match status" value="1"/>
</dbReference>
<dbReference type="Gene3D" id="3.40.50.300">
    <property type="entry name" value="P-loop containing nucleotide triphosphate hydrolases"/>
    <property type="match status" value="1"/>
</dbReference>
<dbReference type="InterPro" id="IPR050807">
    <property type="entry name" value="TransReg_Diox_bact_type"/>
</dbReference>
<evidence type="ECO:0000256" key="1">
    <source>
        <dbReference type="ARBA" id="ARBA00023125"/>
    </source>
</evidence>
<dbReference type="Gene3D" id="1.10.260.40">
    <property type="entry name" value="lambda repressor-like DNA-binding domains"/>
    <property type="match status" value="1"/>
</dbReference>
<feature type="domain" description="HTH cro/C1-type" evidence="2">
    <location>
        <begin position="257"/>
        <end position="311"/>
    </location>
</feature>
<dbReference type="EMBL" id="QLNI01000007">
    <property type="protein sequence ID" value="RAM03159.1"/>
    <property type="molecule type" value="Genomic_DNA"/>
</dbReference>
<sequence length="433" mass="48530">MVKKKVSSGIPGLDRLLNGLFIGDNVVLYDDAGSLAYPFCMKFIQASHQQEKPIVYVSFDRSPKNLIQTLGPLADNPQLTILDCFTNGKGDKAEVFNKFYEKNGAQWPYQIIRVTDPWKPDTVLDAIDALHRTLSGDVRFVMESLTGMQDLWEGEDQILKFYSHSCPRLYEMDTIAYWIVEKNAHSGRLRAHINQIAQVAVDLTMTQGRSCIKILKADKRYPADLGIPVPYFCENGEIRLRKSGTKKAVILDLGQAVKAFRSHQGMSQRKLARLAGVTPSTISQIENNNVFPSLPALYRIAENLSVDVASFFRPRIPGPKDIFSSDESVRIIRSDLDKNSVEIAQLTPPDLDLPMDAFLITVLPGKRLNAHFMVHKGPELGHLVSGRLDLVLDNRAQDMSAGDTIFLGKDFPSQWVNPLTEPATLFWINMKAQ</sequence>
<dbReference type="SUPFAM" id="SSF51182">
    <property type="entry name" value="RmlC-like cupins"/>
    <property type="match status" value="1"/>
</dbReference>
<reference evidence="3 6" key="2">
    <citation type="submission" date="2019-02" db="EMBL/GenBank/DDBJ databases">
        <title>Complete genome sequence of Desulfobacter hydrogenophilus AcRS1.</title>
        <authorList>
            <person name="Marietou A."/>
            <person name="Lund M.B."/>
            <person name="Marshall I.P.G."/>
            <person name="Schreiber L."/>
            <person name="Jorgensen B."/>
        </authorList>
    </citation>
    <scope>NUCLEOTIDE SEQUENCE [LARGE SCALE GENOMIC DNA]</scope>
    <source>
        <strain evidence="3 6">AcRS1</strain>
    </source>
</reference>
<gene>
    <name evidence="4" type="ORF">DO021_04685</name>
    <name evidence="3" type="ORF">EYB58_00950</name>
</gene>
<accession>A0A328FFN6</accession>
<dbReference type="GO" id="GO:0003700">
    <property type="term" value="F:DNA-binding transcription factor activity"/>
    <property type="evidence" value="ECO:0007669"/>
    <property type="project" value="TreeGrafter"/>
</dbReference>
<dbReference type="InterPro" id="IPR010982">
    <property type="entry name" value="Lambda_DNA-bd_dom_sf"/>
</dbReference>
<evidence type="ECO:0000259" key="2">
    <source>
        <dbReference type="PROSITE" id="PS50943"/>
    </source>
</evidence>
<dbReference type="SMART" id="SM00530">
    <property type="entry name" value="HTH_XRE"/>
    <property type="match status" value="1"/>
</dbReference>
<name>A0A328FFN6_9BACT</name>
<dbReference type="Proteomes" id="UP000248798">
    <property type="component" value="Unassembled WGS sequence"/>
</dbReference>
<dbReference type="InterPro" id="IPR014774">
    <property type="entry name" value="KaiC-like_dom"/>
</dbReference>
<dbReference type="Pfam" id="PF06745">
    <property type="entry name" value="ATPase"/>
    <property type="match status" value="1"/>
</dbReference>
<dbReference type="InterPro" id="IPR013096">
    <property type="entry name" value="Cupin_2"/>
</dbReference>
<dbReference type="SUPFAM" id="SSF47413">
    <property type="entry name" value="lambda repressor-like DNA-binding domains"/>
    <property type="match status" value="1"/>
</dbReference>
<organism evidence="4 5">
    <name type="scientific">Desulfobacter hydrogenophilus</name>
    <dbReference type="NCBI Taxonomy" id="2291"/>
    <lineage>
        <taxon>Bacteria</taxon>
        <taxon>Pseudomonadati</taxon>
        <taxon>Thermodesulfobacteriota</taxon>
        <taxon>Desulfobacteria</taxon>
        <taxon>Desulfobacterales</taxon>
        <taxon>Desulfobacteraceae</taxon>
        <taxon>Desulfobacter</taxon>
    </lineage>
</organism>
<reference evidence="4 5" key="1">
    <citation type="submission" date="2018-06" db="EMBL/GenBank/DDBJ databases">
        <title>Complete Genome Sequence of Desulfobacter hydrogenophilus (DSM3380).</title>
        <authorList>
            <person name="Marietou A."/>
            <person name="Schreiber L."/>
            <person name="Marshall I."/>
            <person name="Jorgensen B."/>
        </authorList>
    </citation>
    <scope>NUCLEOTIDE SEQUENCE [LARGE SCALE GENOMIC DNA]</scope>
    <source>
        <strain evidence="4 5">DSM 3380</strain>
    </source>
</reference>
<dbReference type="RefSeq" id="WP_111954210.1">
    <property type="nucleotide sequence ID" value="NZ_CP036313.1"/>
</dbReference>